<keyword evidence="2" id="KW-0732">Signal</keyword>
<dbReference type="OrthoDB" id="9783818at2"/>
<evidence type="ECO:0000256" key="2">
    <source>
        <dbReference type="SAM" id="SignalP"/>
    </source>
</evidence>
<gene>
    <name evidence="4" type="ORF">VW23_021890</name>
</gene>
<protein>
    <recommendedName>
        <fullName evidence="3">VWFA domain-containing protein</fullName>
    </recommendedName>
</protein>
<dbReference type="RefSeq" id="WP_069910454.1">
    <property type="nucleotide sequence ID" value="NZ_LAJE02000217.1"/>
</dbReference>
<reference evidence="4 5" key="1">
    <citation type="journal article" date="2015" name="Genome Announc.">
        <title>Genome Assemblies of Three Soil-Associated Devosia species: D. insulae, D. limi, and D. soli.</title>
        <authorList>
            <person name="Hassan Y.I."/>
            <person name="Lepp D."/>
            <person name="Zhou T."/>
        </authorList>
    </citation>
    <scope>NUCLEOTIDE SEQUENCE [LARGE SCALE GENOMIC DNA]</scope>
    <source>
        <strain evidence="4 5">DS-56</strain>
    </source>
</reference>
<dbReference type="Pfam" id="PF13519">
    <property type="entry name" value="VWA_2"/>
    <property type="match status" value="1"/>
</dbReference>
<accession>A0A1E5XP10</accession>
<dbReference type="EMBL" id="LAJE02000217">
    <property type="protein sequence ID" value="OEO30328.1"/>
    <property type="molecule type" value="Genomic_DNA"/>
</dbReference>
<feature type="domain" description="VWFA" evidence="3">
    <location>
        <begin position="26"/>
        <end position="205"/>
    </location>
</feature>
<dbReference type="SMART" id="SM00327">
    <property type="entry name" value="VWA"/>
    <property type="match status" value="1"/>
</dbReference>
<feature type="chain" id="PRO_5009190368" description="VWFA domain-containing protein" evidence="2">
    <location>
        <begin position="24"/>
        <end position="551"/>
    </location>
</feature>
<dbReference type="AlphaFoldDB" id="A0A1E5XP10"/>
<evidence type="ECO:0000313" key="5">
    <source>
        <dbReference type="Proteomes" id="UP000095463"/>
    </source>
</evidence>
<dbReference type="Gene3D" id="3.40.50.410">
    <property type="entry name" value="von Willebrand factor, type A domain"/>
    <property type="match status" value="1"/>
</dbReference>
<comment type="caution">
    <text evidence="4">The sequence shown here is derived from an EMBL/GenBank/DDBJ whole genome shotgun (WGS) entry which is preliminary data.</text>
</comment>
<sequence length="551" mass="57190">MLPIRLLLSGLVALLLFAAPVAAAEKAIIILDGSGSMWAQIDGKARIEIARETLNTVLEGVPAELELGFMSYGHREKGSCDDIELLVPPAAGTGAAISEAAAGITPTGKTPISAAVQLAAEDLKYTEDKATVILITDGLETCEADPCALASTLEGQGVDFTTHVVGFGLTDEEGKQVACLAENTGGKYIAAGDEETLTEALKDTVAEVAAPAEPEPAPAPEPAKAEFNFDPDASLAEGGESLDEDAGLVWEVYKANPDGSIGEYVTTDYGINWKTNLEPGAYVVRATLDFAKLEQPVTIEAGTVAEPLFVLDAGRLIIRPLPNAGAEPDPNAAVFTEFPGGASTTSYGETKLYVPAGDTRVEVSIGSGKVSELVPVQSDTTVVKDIVVGVGVAAVNAFYVEGMKVEDGNLFEEIFEAKKDLQGNRKSVAYNYGPDHNFELPPGDYVLVSTVGGATLETPFSIVAGERTEVGAMLGAGVVAITAPGTDKVEVFGAKADIQGNRKSFTYGFGGALQTTLTAGDYLVVASPAEGAPKQTSISVVAGERLEITVE</sequence>
<dbReference type="InterPro" id="IPR036465">
    <property type="entry name" value="vWFA_dom_sf"/>
</dbReference>
<feature type="signal peptide" evidence="2">
    <location>
        <begin position="1"/>
        <end position="23"/>
    </location>
</feature>
<evidence type="ECO:0000259" key="3">
    <source>
        <dbReference type="PROSITE" id="PS50234"/>
    </source>
</evidence>
<evidence type="ECO:0000313" key="4">
    <source>
        <dbReference type="EMBL" id="OEO30328.1"/>
    </source>
</evidence>
<feature type="region of interest" description="Disordered" evidence="1">
    <location>
        <begin position="210"/>
        <end position="238"/>
    </location>
</feature>
<evidence type="ECO:0000256" key="1">
    <source>
        <dbReference type="SAM" id="MobiDB-lite"/>
    </source>
</evidence>
<name>A0A1E5XP10_9HYPH</name>
<organism evidence="4 5">
    <name type="scientific">Devosia insulae DS-56</name>
    <dbReference type="NCBI Taxonomy" id="1116389"/>
    <lineage>
        <taxon>Bacteria</taxon>
        <taxon>Pseudomonadati</taxon>
        <taxon>Pseudomonadota</taxon>
        <taxon>Alphaproteobacteria</taxon>
        <taxon>Hyphomicrobiales</taxon>
        <taxon>Devosiaceae</taxon>
        <taxon>Devosia</taxon>
    </lineage>
</organism>
<proteinExistence type="predicted"/>
<dbReference type="SUPFAM" id="SSF53300">
    <property type="entry name" value="vWA-like"/>
    <property type="match status" value="1"/>
</dbReference>
<keyword evidence="5" id="KW-1185">Reference proteome</keyword>
<dbReference type="InterPro" id="IPR002035">
    <property type="entry name" value="VWF_A"/>
</dbReference>
<dbReference type="Proteomes" id="UP000095463">
    <property type="component" value="Unassembled WGS sequence"/>
</dbReference>
<dbReference type="PROSITE" id="PS50234">
    <property type="entry name" value="VWFA"/>
    <property type="match status" value="1"/>
</dbReference>